<dbReference type="SUPFAM" id="SSF54909">
    <property type="entry name" value="Dimeric alpha+beta barrel"/>
    <property type="match status" value="1"/>
</dbReference>
<name>A0A6J4HFX4_9ACTN</name>
<dbReference type="Pfam" id="PF07978">
    <property type="entry name" value="NIPSNAP"/>
    <property type="match status" value="1"/>
</dbReference>
<reference evidence="2" key="1">
    <citation type="submission" date="2020-02" db="EMBL/GenBank/DDBJ databases">
        <authorList>
            <person name="Meier V. D."/>
        </authorList>
    </citation>
    <scope>NUCLEOTIDE SEQUENCE</scope>
    <source>
        <strain evidence="2">AVDCRST_MAG76</strain>
    </source>
</reference>
<dbReference type="Gene3D" id="3.30.70.100">
    <property type="match status" value="1"/>
</dbReference>
<evidence type="ECO:0000259" key="1">
    <source>
        <dbReference type="Pfam" id="PF07978"/>
    </source>
</evidence>
<gene>
    <name evidence="2" type="ORF">AVDCRST_MAG76-738</name>
</gene>
<accession>A0A6J4HFX4</accession>
<dbReference type="InterPro" id="IPR012577">
    <property type="entry name" value="NIPSNAP"/>
</dbReference>
<dbReference type="InterPro" id="IPR011008">
    <property type="entry name" value="Dimeric_a/b-barrel"/>
</dbReference>
<evidence type="ECO:0000313" key="2">
    <source>
        <dbReference type="EMBL" id="CAA9222434.1"/>
    </source>
</evidence>
<dbReference type="EMBL" id="CADCSZ010000045">
    <property type="protein sequence ID" value="CAA9222434.1"/>
    <property type="molecule type" value="Genomic_DNA"/>
</dbReference>
<proteinExistence type="predicted"/>
<organism evidence="2">
    <name type="scientific">uncultured Acidimicrobiales bacterium</name>
    <dbReference type="NCBI Taxonomy" id="310071"/>
    <lineage>
        <taxon>Bacteria</taxon>
        <taxon>Bacillati</taxon>
        <taxon>Actinomycetota</taxon>
        <taxon>Acidimicrobiia</taxon>
        <taxon>Acidimicrobiales</taxon>
        <taxon>environmental samples</taxon>
    </lineage>
</organism>
<sequence>MEIELRDYTIHPGCMSAWLTGWRAHILPLREQAGYRVSGAWVDPDHDRFIWVLSYDGIDGFDAADDRYHELPTRLALDPEPSDLIKLAQKVRVVSAM</sequence>
<dbReference type="AlphaFoldDB" id="A0A6J4HFX4"/>
<protein>
    <recommendedName>
        <fullName evidence="1">NIPSNAP domain-containing protein</fullName>
    </recommendedName>
</protein>
<feature type="domain" description="NIPSNAP" evidence="1">
    <location>
        <begin position="4"/>
        <end position="84"/>
    </location>
</feature>